<dbReference type="HOGENOM" id="CLU_186846_0_0_4"/>
<sequence>MSDYQTAQRQLAEMIEYLRTHQSADCAAAEKEDDDLVRLSLQQRILTPSDSVTIERIGAYYEKFFTGRSR</sequence>
<accession>F2BFX3</accession>
<dbReference type="OrthoDB" id="8604224at2"/>
<proteinExistence type="predicted"/>
<keyword evidence="2" id="KW-1185">Reference proteome</keyword>
<comment type="caution">
    <text evidence="1">The sequence shown here is derived from an EMBL/GenBank/DDBJ whole genome shotgun (WGS) entry which is preliminary data.</text>
</comment>
<protein>
    <submittedName>
        <fullName evidence="1">Uncharacterized protein</fullName>
    </submittedName>
</protein>
<evidence type="ECO:0000313" key="2">
    <source>
        <dbReference type="Proteomes" id="UP000004105"/>
    </source>
</evidence>
<reference evidence="1 2" key="1">
    <citation type="submission" date="2011-02" db="EMBL/GenBank/DDBJ databases">
        <authorList>
            <person name="Muzny D."/>
            <person name="Qin X."/>
            <person name="Deng J."/>
            <person name="Jiang H."/>
            <person name="Liu Y."/>
            <person name="Qu J."/>
            <person name="Song X.-Z."/>
            <person name="Zhang L."/>
            <person name="Thornton R."/>
            <person name="Coyle M."/>
            <person name="Francisco L."/>
            <person name="Jackson L."/>
            <person name="Javaid M."/>
            <person name="Korchina V."/>
            <person name="Kovar C."/>
            <person name="Mata R."/>
            <person name="Mathew T."/>
            <person name="Ngo R."/>
            <person name="Nguyen L."/>
            <person name="Nguyen N."/>
            <person name="Okwuonu G."/>
            <person name="Ongeri F."/>
            <person name="Pham C."/>
            <person name="Simmons D."/>
            <person name="Wilczek-Boney K."/>
            <person name="Hale W."/>
            <person name="Jakkamsetti A."/>
            <person name="Pham P."/>
            <person name="Ruth R."/>
            <person name="San Lucas F."/>
            <person name="Warren J."/>
            <person name="Zhang J."/>
            <person name="Zhao Z."/>
            <person name="Zhou C."/>
            <person name="Zhu D."/>
            <person name="Lee S."/>
            <person name="Bess C."/>
            <person name="Blankenburg K."/>
            <person name="Forbes L."/>
            <person name="Fu Q."/>
            <person name="Gubbala S."/>
            <person name="Hirani K."/>
            <person name="Jayaseelan J.C."/>
            <person name="Lara F."/>
            <person name="Munidasa M."/>
            <person name="Palculict T."/>
            <person name="Patil S."/>
            <person name="Pu L.-L."/>
            <person name="Saada N."/>
            <person name="Tang L."/>
            <person name="Weissenberger G."/>
            <person name="Zhu Y."/>
            <person name="Hemphill L."/>
            <person name="Shang Y."/>
            <person name="Youmans B."/>
            <person name="Ayvaz T."/>
            <person name="Ross M."/>
            <person name="Santibanez J."/>
            <person name="Aqrawi P."/>
            <person name="Gross S."/>
            <person name="Joshi V."/>
            <person name="Fowler G."/>
            <person name="Nazareth L."/>
            <person name="Reid J."/>
            <person name="Worley K."/>
            <person name="Petrosino J."/>
            <person name="Highlander S."/>
            <person name="Gibbs R."/>
        </authorList>
    </citation>
    <scope>NUCLEOTIDE SEQUENCE [LARGE SCALE GENOMIC DNA]</scope>
    <source>
        <strain evidence="1 2">ATCC BAA-1200</strain>
    </source>
</reference>
<dbReference type="RefSeq" id="WP_007343635.1">
    <property type="nucleotide sequence ID" value="NZ_GL878494.1"/>
</dbReference>
<organism evidence="1 2">
    <name type="scientific">Neisseria bacilliformis ATCC BAA-1200</name>
    <dbReference type="NCBI Taxonomy" id="888742"/>
    <lineage>
        <taxon>Bacteria</taxon>
        <taxon>Pseudomonadati</taxon>
        <taxon>Pseudomonadota</taxon>
        <taxon>Betaproteobacteria</taxon>
        <taxon>Neisseriales</taxon>
        <taxon>Neisseriaceae</taxon>
        <taxon>Neisseria</taxon>
    </lineage>
</organism>
<gene>
    <name evidence="1" type="ORF">HMPREF9123_2630</name>
</gene>
<evidence type="ECO:0000313" key="1">
    <source>
        <dbReference type="EMBL" id="EGF07606.1"/>
    </source>
</evidence>
<dbReference type="EMBL" id="AFAY01000052">
    <property type="protein sequence ID" value="EGF07606.1"/>
    <property type="molecule type" value="Genomic_DNA"/>
</dbReference>
<dbReference type="AlphaFoldDB" id="F2BFX3"/>
<dbReference type="Proteomes" id="UP000004105">
    <property type="component" value="Unassembled WGS sequence"/>
</dbReference>
<name>F2BFX3_9NEIS</name>